<evidence type="ECO:0000256" key="1">
    <source>
        <dbReference type="SAM" id="Phobius"/>
    </source>
</evidence>
<dbReference type="EMBL" id="CM010721">
    <property type="protein sequence ID" value="RZC71902.1"/>
    <property type="molecule type" value="Genomic_DNA"/>
</dbReference>
<name>A0A4Y7KHQ8_PAPSO</name>
<organism evidence="2 3">
    <name type="scientific">Papaver somniferum</name>
    <name type="common">Opium poppy</name>
    <dbReference type="NCBI Taxonomy" id="3469"/>
    <lineage>
        <taxon>Eukaryota</taxon>
        <taxon>Viridiplantae</taxon>
        <taxon>Streptophyta</taxon>
        <taxon>Embryophyta</taxon>
        <taxon>Tracheophyta</taxon>
        <taxon>Spermatophyta</taxon>
        <taxon>Magnoliopsida</taxon>
        <taxon>Ranunculales</taxon>
        <taxon>Papaveraceae</taxon>
        <taxon>Papaveroideae</taxon>
        <taxon>Papaver</taxon>
    </lineage>
</organism>
<keyword evidence="3" id="KW-1185">Reference proteome</keyword>
<dbReference type="Gramene" id="RZC71902">
    <property type="protein sequence ID" value="RZC71902"/>
    <property type="gene ID" value="C5167_035070"/>
</dbReference>
<protein>
    <submittedName>
        <fullName evidence="2">Uncharacterized protein</fullName>
    </submittedName>
</protein>
<feature type="non-terminal residue" evidence="2">
    <location>
        <position position="1"/>
    </location>
</feature>
<dbReference type="OMA" id="IEVNIHL"/>
<keyword evidence="1" id="KW-1133">Transmembrane helix</keyword>
<accession>A0A4Y7KHQ8</accession>
<dbReference type="Proteomes" id="UP000316621">
    <property type="component" value="Chromosome 7"/>
</dbReference>
<gene>
    <name evidence="2" type="ORF">C5167_035070</name>
</gene>
<proteinExistence type="predicted"/>
<dbReference type="AlphaFoldDB" id="A0A4Y7KHQ8"/>
<reference evidence="2 3" key="1">
    <citation type="journal article" date="2018" name="Science">
        <title>The opium poppy genome and morphinan production.</title>
        <authorList>
            <person name="Guo L."/>
            <person name="Winzer T."/>
            <person name="Yang X."/>
            <person name="Li Y."/>
            <person name="Ning Z."/>
            <person name="He Z."/>
            <person name="Teodor R."/>
            <person name="Lu Y."/>
            <person name="Bowser T.A."/>
            <person name="Graham I.A."/>
            <person name="Ye K."/>
        </authorList>
    </citation>
    <scope>NUCLEOTIDE SEQUENCE [LARGE SCALE GENOMIC DNA]</scope>
    <source>
        <strain evidence="3">cv. HN1</strain>
        <tissue evidence="2">Leaves</tissue>
    </source>
</reference>
<dbReference type="GO" id="GO:0005886">
    <property type="term" value="C:plasma membrane"/>
    <property type="evidence" value="ECO:0007669"/>
    <property type="project" value="TreeGrafter"/>
</dbReference>
<feature type="transmembrane region" description="Helical" evidence="1">
    <location>
        <begin position="42"/>
        <end position="64"/>
    </location>
</feature>
<keyword evidence="1" id="KW-0812">Transmembrane</keyword>
<sequence>RQCGGKVRCLPPYTSFLPLIKDEGSIVGTCDQRKKPRRQRRLVDNLLFSQLSSLVMFIVLICIIERKKLKDDPINFNVFSITIEVNIHLFISQIIFNYLIYSI</sequence>
<dbReference type="GO" id="GO:0008324">
    <property type="term" value="F:monoatomic cation transmembrane transporter activity"/>
    <property type="evidence" value="ECO:0007669"/>
    <property type="project" value="TreeGrafter"/>
</dbReference>
<dbReference type="InterPro" id="IPR051143">
    <property type="entry name" value="TrkH_K-transport"/>
</dbReference>
<feature type="transmembrane region" description="Helical" evidence="1">
    <location>
        <begin position="76"/>
        <end position="100"/>
    </location>
</feature>
<evidence type="ECO:0000313" key="2">
    <source>
        <dbReference type="EMBL" id="RZC71902.1"/>
    </source>
</evidence>
<dbReference type="PANTHER" id="PTHR31064:SF30">
    <property type="entry name" value="HIGH-AFFINITY POTASSIUM TRANSPORT PROTEIN-RELATED"/>
    <property type="match status" value="1"/>
</dbReference>
<keyword evidence="1" id="KW-0472">Membrane</keyword>
<dbReference type="STRING" id="3469.A0A4Y7KHQ8"/>
<dbReference type="PANTHER" id="PTHR31064">
    <property type="entry name" value="POTASSIUM TRANSPORT PROTEIN DDB_G0292412-RELATED"/>
    <property type="match status" value="1"/>
</dbReference>
<evidence type="ECO:0000313" key="3">
    <source>
        <dbReference type="Proteomes" id="UP000316621"/>
    </source>
</evidence>